<comment type="caution">
    <text evidence="1">The sequence shown here is derived from an EMBL/GenBank/DDBJ whole genome shotgun (WGS) entry which is preliminary data.</text>
</comment>
<sequence>MTTCLLFYHCGEWSLKTIHIGDHRMPWKMAYRLSLSTDEGKECLSWMVKTPPMMEKHDLHSGWPLEEKAQRHRQAWESIFADLSYIDRLVSTGCNAIAVSRQLPLLFNGELTEDIDVMFVILDWNGDSVYEDILCQKTNRLRGFLHDHVWDGVKSEATLTGKKMNVNIWQYQRGDECTDVVNMLERLCNINEESKGWETYMMYAGDADFGLYRKAALPWRGRRNQVAIDCSKYYYKGQPKEWVFSEYNEKRLVKE</sequence>
<accession>A0AAI9YEC3</accession>
<proteinExistence type="predicted"/>
<dbReference type="Proteomes" id="UP001240678">
    <property type="component" value="Unassembled WGS sequence"/>
</dbReference>
<protein>
    <submittedName>
        <fullName evidence="1">Uncharacterized protein</fullName>
    </submittedName>
</protein>
<keyword evidence="2" id="KW-1185">Reference proteome</keyword>
<dbReference type="GeneID" id="85348783"/>
<dbReference type="RefSeq" id="XP_060304203.1">
    <property type="nucleotide sequence ID" value="XM_060465236.1"/>
</dbReference>
<gene>
    <name evidence="1" type="ORF">CCOS01_17102</name>
</gene>
<dbReference type="AlphaFoldDB" id="A0AAI9YEC3"/>
<organism evidence="1 2">
    <name type="scientific">Colletotrichum costaricense</name>
    <dbReference type="NCBI Taxonomy" id="1209916"/>
    <lineage>
        <taxon>Eukaryota</taxon>
        <taxon>Fungi</taxon>
        <taxon>Dikarya</taxon>
        <taxon>Ascomycota</taxon>
        <taxon>Pezizomycotina</taxon>
        <taxon>Sordariomycetes</taxon>
        <taxon>Hypocreomycetidae</taxon>
        <taxon>Glomerellales</taxon>
        <taxon>Glomerellaceae</taxon>
        <taxon>Colletotrichum</taxon>
        <taxon>Colletotrichum acutatum species complex</taxon>
    </lineage>
</organism>
<dbReference type="EMBL" id="MOOE01000046">
    <property type="protein sequence ID" value="KAK1502834.1"/>
    <property type="molecule type" value="Genomic_DNA"/>
</dbReference>
<evidence type="ECO:0000313" key="1">
    <source>
        <dbReference type="EMBL" id="KAK1502834.1"/>
    </source>
</evidence>
<evidence type="ECO:0000313" key="2">
    <source>
        <dbReference type="Proteomes" id="UP001240678"/>
    </source>
</evidence>
<name>A0AAI9YEC3_9PEZI</name>
<reference evidence="1 2" key="1">
    <citation type="submission" date="2016-10" db="EMBL/GenBank/DDBJ databases">
        <title>The genome sequence of Colletotrichum fioriniae PJ7.</title>
        <authorList>
            <person name="Baroncelli R."/>
        </authorList>
    </citation>
    <scope>NUCLEOTIDE SEQUENCE [LARGE SCALE GENOMIC DNA]</scope>
    <source>
        <strain evidence="1 2">IMI 309622</strain>
    </source>
</reference>